<dbReference type="EMBL" id="CP002869">
    <property type="protein sequence ID" value="AEI39950.1"/>
    <property type="molecule type" value="Genomic_DNA"/>
</dbReference>
<dbReference type="Proteomes" id="UP000006620">
    <property type="component" value="Chromosome"/>
</dbReference>
<gene>
    <name evidence="2" type="ordered locus">KNP414_01386</name>
</gene>
<evidence type="ECO:0000313" key="2">
    <source>
        <dbReference type="EMBL" id="AEI39950.1"/>
    </source>
</evidence>
<dbReference type="KEGG" id="pms:KNP414_01386"/>
<keyword evidence="1" id="KW-0472">Membrane</keyword>
<sequence length="58" mass="6162">MGVGLILALMAGAGGLFLRRPHHGKGLRWVGIALLIMTLLFIGFAVMIGIQGEHIEGH</sequence>
<reference evidence="3" key="1">
    <citation type="submission" date="2011-06" db="EMBL/GenBank/DDBJ databases">
        <title>Complete genome sequence of Paenibacillus mucilaginosus KNP414.</title>
        <authorList>
            <person name="Wang J."/>
            <person name="Hu S."/>
            <person name="Hu X."/>
            <person name="Zhang B."/>
            <person name="Dong D."/>
            <person name="Zhang S."/>
            <person name="Zhao K."/>
            <person name="Wu D."/>
        </authorList>
    </citation>
    <scope>NUCLEOTIDE SEQUENCE [LARGE SCALE GENOMIC DNA]</scope>
    <source>
        <strain evidence="3">KNP414</strain>
    </source>
</reference>
<keyword evidence="1" id="KW-0812">Transmembrane</keyword>
<name>F8FL31_PAEMK</name>
<feature type="transmembrane region" description="Helical" evidence="1">
    <location>
        <begin position="29"/>
        <end position="50"/>
    </location>
</feature>
<dbReference type="RefSeq" id="WP_013915112.1">
    <property type="nucleotide sequence ID" value="NC_015690.1"/>
</dbReference>
<dbReference type="PATRIC" id="fig|1036673.3.peg.1212"/>
<dbReference type="AlphaFoldDB" id="F8FL31"/>
<accession>F8FL31</accession>
<keyword evidence="1" id="KW-1133">Transmembrane helix</keyword>
<proteinExistence type="predicted"/>
<evidence type="ECO:0000256" key="1">
    <source>
        <dbReference type="SAM" id="Phobius"/>
    </source>
</evidence>
<evidence type="ECO:0000313" key="3">
    <source>
        <dbReference type="Proteomes" id="UP000006620"/>
    </source>
</evidence>
<protein>
    <submittedName>
        <fullName evidence="2">Uncharacterized protein</fullName>
    </submittedName>
</protein>
<reference evidence="2 3" key="2">
    <citation type="journal article" date="2013" name="Genome Announc.">
        <title>Genome Sequence of Growth-Improving Paenibacillus mucilaginosus Strain KNP414.</title>
        <authorList>
            <person name="Lu J.J."/>
            <person name="Wang J.F."/>
            <person name="Hu X.F."/>
        </authorList>
    </citation>
    <scope>NUCLEOTIDE SEQUENCE [LARGE SCALE GENOMIC DNA]</scope>
    <source>
        <strain evidence="2 3">KNP414</strain>
    </source>
</reference>
<organism evidence="2 3">
    <name type="scientific">Paenibacillus mucilaginosus (strain KNP414)</name>
    <dbReference type="NCBI Taxonomy" id="1036673"/>
    <lineage>
        <taxon>Bacteria</taxon>
        <taxon>Bacillati</taxon>
        <taxon>Bacillota</taxon>
        <taxon>Bacilli</taxon>
        <taxon>Bacillales</taxon>
        <taxon>Paenibacillaceae</taxon>
        <taxon>Paenibacillus</taxon>
    </lineage>
</organism>
<dbReference type="HOGENOM" id="CLU_3138594_0_0_9"/>